<organism evidence="1 2">
    <name type="scientific">Streptomyces wuyuanensis</name>
    <dbReference type="NCBI Taxonomy" id="1196353"/>
    <lineage>
        <taxon>Bacteria</taxon>
        <taxon>Bacillati</taxon>
        <taxon>Actinomycetota</taxon>
        <taxon>Actinomycetes</taxon>
        <taxon>Kitasatosporales</taxon>
        <taxon>Streptomycetaceae</taxon>
        <taxon>Streptomyces</taxon>
    </lineage>
</organism>
<dbReference type="GeneID" id="40832665"/>
<reference evidence="2" key="1">
    <citation type="submission" date="2016-10" db="EMBL/GenBank/DDBJ databases">
        <authorList>
            <person name="Varghese N."/>
            <person name="Submissions S."/>
        </authorList>
    </citation>
    <scope>NUCLEOTIDE SEQUENCE [LARGE SCALE GENOMIC DNA]</scope>
    <source>
        <strain evidence="2">CGMCC 4.7042</strain>
    </source>
</reference>
<accession>A0A1G9ZEJ0</accession>
<protein>
    <submittedName>
        <fullName evidence="1">Uncharacterized protein</fullName>
    </submittedName>
</protein>
<dbReference type="AlphaFoldDB" id="A0A1G9ZEJ0"/>
<sequence>MSARDELRDCFLSDSRDRFEAAADAFRAEVLAEAIEAARSEYLEDNTGTPEDEAYNQGVTDAVAAIGALLASSSPSPAAGDKQPEADGPLDHTAVAASLRAKAGTWQRVKVVASQNTGRVLAGHIRRALSVGYMPAGSFDAEYRHEAGQHTVYARYVGEAGER</sequence>
<keyword evidence="2" id="KW-1185">Reference proteome</keyword>
<dbReference type="Proteomes" id="UP000199063">
    <property type="component" value="Unassembled WGS sequence"/>
</dbReference>
<dbReference type="RefSeq" id="WP_093659379.1">
    <property type="nucleotide sequence ID" value="NZ_FNHI01000021.1"/>
</dbReference>
<proteinExistence type="predicted"/>
<evidence type="ECO:0000313" key="1">
    <source>
        <dbReference type="EMBL" id="SDN19056.1"/>
    </source>
</evidence>
<name>A0A1G9ZEJ0_9ACTN</name>
<gene>
    <name evidence="1" type="ORF">SAMN05444921_12187</name>
</gene>
<dbReference type="EMBL" id="FNHI01000021">
    <property type="protein sequence ID" value="SDN19056.1"/>
    <property type="molecule type" value="Genomic_DNA"/>
</dbReference>
<dbReference type="STRING" id="1196353.SAMN05444921_12187"/>
<evidence type="ECO:0000313" key="2">
    <source>
        <dbReference type="Proteomes" id="UP000199063"/>
    </source>
</evidence>